<dbReference type="FunFam" id="3.80.10.10:FF:000400">
    <property type="entry name" value="Nuclear pore complex protein NUP107"/>
    <property type="match status" value="1"/>
</dbReference>
<evidence type="ECO:0000259" key="17">
    <source>
        <dbReference type="Pfam" id="PF23598"/>
    </source>
</evidence>
<feature type="domain" description="Disease resistance R13L4/SHOC-2-like LRR" evidence="17">
    <location>
        <begin position="596"/>
        <end position="731"/>
    </location>
</feature>
<reference evidence="18" key="2">
    <citation type="submission" date="2020-08" db="EMBL/GenBank/DDBJ databases">
        <title>Plant Genome Project.</title>
        <authorList>
            <person name="Zhang R.-G."/>
        </authorList>
    </citation>
    <scope>NUCLEOTIDE SEQUENCE</scope>
    <source>
        <strain evidence="18">Huo1</strain>
        <tissue evidence="18">Leaf</tissue>
    </source>
</reference>
<feature type="domain" description="Leucine-rich repeat-containing N-terminal plant-type" evidence="16">
    <location>
        <begin position="503"/>
        <end position="540"/>
    </location>
</feature>
<evidence type="ECO:0000256" key="12">
    <source>
        <dbReference type="ARBA" id="ARBA00023136"/>
    </source>
</evidence>
<dbReference type="Pfam" id="PF23598">
    <property type="entry name" value="LRR_14"/>
    <property type="match status" value="1"/>
</dbReference>
<dbReference type="InterPro" id="IPR003591">
    <property type="entry name" value="Leu-rich_rpt_typical-subtyp"/>
</dbReference>
<evidence type="ECO:0000256" key="6">
    <source>
        <dbReference type="ARBA" id="ARBA00022723"/>
    </source>
</evidence>
<dbReference type="Pfam" id="PF13516">
    <property type="entry name" value="LRR_6"/>
    <property type="match status" value="2"/>
</dbReference>
<dbReference type="PANTHER" id="PTHR48063">
    <property type="entry name" value="LRR RECEPTOR-LIKE KINASE"/>
    <property type="match status" value="1"/>
</dbReference>
<dbReference type="Pfam" id="PF13855">
    <property type="entry name" value="LRR_8"/>
    <property type="match status" value="1"/>
</dbReference>
<feature type="domain" description="Leucine-rich repeat-containing N-terminal plant-type" evidence="16">
    <location>
        <begin position="306"/>
        <end position="338"/>
    </location>
</feature>
<evidence type="ECO:0000256" key="13">
    <source>
        <dbReference type="ARBA" id="ARBA00023180"/>
    </source>
</evidence>
<dbReference type="Gene3D" id="3.30.60.20">
    <property type="match status" value="1"/>
</dbReference>
<evidence type="ECO:0000256" key="9">
    <source>
        <dbReference type="ARBA" id="ARBA00022771"/>
    </source>
</evidence>
<gene>
    <name evidence="18" type="ORF">SASPL_132496</name>
</gene>
<evidence type="ECO:0000256" key="5">
    <source>
        <dbReference type="ARBA" id="ARBA00022692"/>
    </source>
</evidence>
<evidence type="ECO:0000256" key="1">
    <source>
        <dbReference type="ARBA" id="ARBA00004251"/>
    </source>
</evidence>
<dbReference type="SMART" id="SM00369">
    <property type="entry name" value="LRR_TYP"/>
    <property type="match status" value="14"/>
</dbReference>
<keyword evidence="5 14" id="KW-0812">Transmembrane</keyword>
<dbReference type="Proteomes" id="UP000298416">
    <property type="component" value="Unassembled WGS sequence"/>
</dbReference>
<keyword evidence="19" id="KW-1185">Reference proteome</keyword>
<dbReference type="FunFam" id="3.80.10.10:FF:000095">
    <property type="entry name" value="LRR receptor-like serine/threonine-protein kinase GSO1"/>
    <property type="match status" value="1"/>
</dbReference>
<sequence>MDPTPKTCIDHFTHHHPLTTTADDNQQFFCDGCRTDGIGKRFRCNACDFDLHGFCATSPLSLSSFMHPHPLTLLVPNPASSAALFCDLCRETVHGLFYRCADCNFNVHPICTLLPERINHILDRIHPLILQSSPADGASTCAVCGRLCTGWRYACRACRVDIHQECVLGPVVEHQQHVLSSTGEIPTFNQKIVIPIGQPGIPIFNQNIEIPTGQQGIPMFQQNMEIPLHAPPHTFGGYEPMFNMYHGSPYTYPHGNIWPHNSKVGANNNHNWSRLGKSMFKLVTKLGMGVAANMIFGVGIYGRCIESEREALLSFKNGLIDNQGMLSSWRNNECCKWQCNNTTGHVITLQLNGMDYGGELQGLVPPSIGQLSKLQVLDLSHNCMEGLVSESHFSKLLYKLKSLDLSFNSLIMDVDSNWNEAPKCNENMRFGRSIKVNKLMAGNLYRNPYFLSGIDEDISGHFYVTLSHAISGMGFNKSAQQLLLYWAVISHANSGDAEVRCIESEREALLSFKNGLIDEHGILSSWRSDECCKWHGVECSNTTGHVITLQLNSHYSAKLRGKIGSSLLELDHLNHLDLSRNDFGDIPIPEFIGSMKQLRHLSLENCYFSGIIPPQLGNLTNLRSLDLSWNDFGGIPIPQFIGSMKQLQHLSLQFSMFSGSIPPQLGNLTNLRLLDLSQNDFGGILNLIPEFIGSMKQLQHLYLWDCNFSGSIPPQLGNLTNLRLLDLSLNSLCGGVSLSQLALVFESLKILDLSSNHLNGSMPDLRAFPSLTKLDLSNNNFTGSIPITIGHLSKLQDLDLSQNSLEGSVPLSIGQLSKLQSLYLSHNSLEGLVSESYFSKLDKLKSLDLSFNSFILDIASNWTPPFQLDNLNLAWCKMGPYFPKWLQTQRNLTYLNLNGTNIRDEAPRWLWSTSPSLQYLFLSYNQISGTVPNLLSTSIRYMDLSYNRFRGPIPLFPVNASHIQLNGNKFSGSISSLCKTPHDYLEYFDLSNNQLAGEVPNCWDKMPSLRYLNLANNGFLGEIPPSFGNLKDLLALLLHGNGFSGVLPYNLRQCQELRIIDIGGNRLTGEIPSWIGKLYQMQFLNFRGNKLHGSIPPEVCNLTNIQVLDLSVNVLSSIIPDCFDNFTVLASESISDTYAHVITLGTRFGGYETWEYEYSSFQWKGKESEYRKNLGLLKLIDVSSNTLIGNIPKSFSSMSNLNSLNLSRNSLTGHIIPDIGKMKTLDSLDLSRNQLSGKIPTSLAEIHTLGVLDLSNNKLSGKIPTSTQLQSFDASAYAGNDGLCGDPLQKCTEDSLRSSSTNPVENMNEKDGSNFSFMQEVGISMGFGFMFGFWGVIGSFILKKSWRIAFFNLFDAAGDWFYVRIAVFVSKWRRS</sequence>
<reference evidence="18" key="1">
    <citation type="submission" date="2018-01" db="EMBL/GenBank/DDBJ databases">
        <authorList>
            <person name="Mao J.F."/>
        </authorList>
    </citation>
    <scope>NUCLEOTIDE SEQUENCE</scope>
    <source>
        <strain evidence="18">Huo1</strain>
        <tissue evidence="18">Leaf</tissue>
    </source>
</reference>
<keyword evidence="7" id="KW-0732">Signal</keyword>
<comment type="caution">
    <text evidence="18">The sequence shown here is derived from an EMBL/GenBank/DDBJ whole genome shotgun (WGS) entry which is preliminary data.</text>
</comment>
<dbReference type="GO" id="GO:0099402">
    <property type="term" value="P:plant organ development"/>
    <property type="evidence" value="ECO:0007669"/>
    <property type="project" value="UniProtKB-ARBA"/>
</dbReference>
<dbReference type="PROSITE" id="PS51450">
    <property type="entry name" value="LRR"/>
    <property type="match status" value="3"/>
</dbReference>
<keyword evidence="3" id="KW-1003">Cell membrane</keyword>
<evidence type="ECO:0000259" key="15">
    <source>
        <dbReference type="Pfam" id="PF03107"/>
    </source>
</evidence>
<dbReference type="FunFam" id="3.80.10.10:FF:000111">
    <property type="entry name" value="LRR receptor-like serine/threonine-protein kinase ERECTA"/>
    <property type="match status" value="1"/>
</dbReference>
<dbReference type="Gene3D" id="3.30.60.90">
    <property type="match status" value="1"/>
</dbReference>
<keyword evidence="4" id="KW-0433">Leucine-rich repeat</keyword>
<evidence type="ECO:0000256" key="3">
    <source>
        <dbReference type="ARBA" id="ARBA00022475"/>
    </source>
</evidence>
<comment type="subcellular location">
    <subcellularLocation>
        <location evidence="1">Cell membrane</location>
        <topology evidence="1">Single-pass type I membrane protein</topology>
    </subcellularLocation>
</comment>
<feature type="transmembrane region" description="Helical" evidence="14">
    <location>
        <begin position="1321"/>
        <end position="1342"/>
    </location>
</feature>
<dbReference type="Pfam" id="PF03107">
    <property type="entry name" value="C1_2"/>
    <property type="match status" value="3"/>
</dbReference>
<dbReference type="SUPFAM" id="SSF57889">
    <property type="entry name" value="Cysteine-rich domain"/>
    <property type="match status" value="2"/>
</dbReference>
<dbReference type="FunFam" id="3.80.10.10:FF:000383">
    <property type="entry name" value="Leucine-rich repeat receptor protein kinase EMS1"/>
    <property type="match status" value="1"/>
</dbReference>
<dbReference type="PRINTS" id="PR00019">
    <property type="entry name" value="LEURICHRPT"/>
</dbReference>
<name>A0A8X8X2M1_SALSN</name>
<dbReference type="InterPro" id="IPR055414">
    <property type="entry name" value="LRR_R13L4/SHOC2-like"/>
</dbReference>
<feature type="domain" description="DC1" evidence="15">
    <location>
        <begin position="126"/>
        <end position="167"/>
    </location>
</feature>
<dbReference type="GO" id="GO:0008270">
    <property type="term" value="F:zinc ion binding"/>
    <property type="evidence" value="ECO:0007669"/>
    <property type="project" value="UniProtKB-KW"/>
</dbReference>
<dbReference type="GO" id="GO:0006952">
    <property type="term" value="P:defense response"/>
    <property type="evidence" value="ECO:0007669"/>
    <property type="project" value="UniProtKB-ARBA"/>
</dbReference>
<keyword evidence="12 14" id="KW-0472">Membrane</keyword>
<evidence type="ECO:0000256" key="2">
    <source>
        <dbReference type="ARBA" id="ARBA00009592"/>
    </source>
</evidence>
<keyword evidence="10" id="KW-0862">Zinc</keyword>
<dbReference type="PANTHER" id="PTHR48063:SF103">
    <property type="entry name" value="LEUCINE-RICH RECEPTOR-LIKE KINASE FAMILY PROTEIN"/>
    <property type="match status" value="1"/>
</dbReference>
<dbReference type="SMART" id="SM00365">
    <property type="entry name" value="LRR_SD22"/>
    <property type="match status" value="9"/>
</dbReference>
<dbReference type="InterPro" id="IPR043145">
    <property type="entry name" value="Znf_ZZ_sf"/>
</dbReference>
<evidence type="ECO:0000256" key="11">
    <source>
        <dbReference type="ARBA" id="ARBA00022989"/>
    </source>
</evidence>
<dbReference type="Gene3D" id="3.80.10.10">
    <property type="entry name" value="Ribonuclease Inhibitor"/>
    <property type="match status" value="5"/>
</dbReference>
<dbReference type="GO" id="GO:0051707">
    <property type="term" value="P:response to other organism"/>
    <property type="evidence" value="ECO:0007669"/>
    <property type="project" value="UniProtKB-ARBA"/>
</dbReference>
<feature type="domain" description="DC1" evidence="15">
    <location>
        <begin position="66"/>
        <end position="111"/>
    </location>
</feature>
<organism evidence="18">
    <name type="scientific">Salvia splendens</name>
    <name type="common">Scarlet sage</name>
    <dbReference type="NCBI Taxonomy" id="180675"/>
    <lineage>
        <taxon>Eukaryota</taxon>
        <taxon>Viridiplantae</taxon>
        <taxon>Streptophyta</taxon>
        <taxon>Embryophyta</taxon>
        <taxon>Tracheophyta</taxon>
        <taxon>Spermatophyta</taxon>
        <taxon>Magnoliopsida</taxon>
        <taxon>eudicotyledons</taxon>
        <taxon>Gunneridae</taxon>
        <taxon>Pentapetalae</taxon>
        <taxon>asterids</taxon>
        <taxon>lamiids</taxon>
        <taxon>Lamiales</taxon>
        <taxon>Lamiaceae</taxon>
        <taxon>Nepetoideae</taxon>
        <taxon>Mentheae</taxon>
        <taxon>Salviinae</taxon>
        <taxon>Salvia</taxon>
        <taxon>Salvia subgen. Calosphace</taxon>
        <taxon>core Calosphace</taxon>
    </lineage>
</organism>
<dbReference type="InterPro" id="IPR004146">
    <property type="entry name" value="DC1"/>
</dbReference>
<dbReference type="GO" id="GO:0009653">
    <property type="term" value="P:anatomical structure morphogenesis"/>
    <property type="evidence" value="ECO:0007669"/>
    <property type="project" value="UniProtKB-ARBA"/>
</dbReference>
<dbReference type="InterPro" id="IPR032675">
    <property type="entry name" value="LRR_dom_sf"/>
</dbReference>
<evidence type="ECO:0000256" key="10">
    <source>
        <dbReference type="ARBA" id="ARBA00022833"/>
    </source>
</evidence>
<dbReference type="InterPro" id="IPR013210">
    <property type="entry name" value="LRR_N_plant-typ"/>
</dbReference>
<evidence type="ECO:0000256" key="14">
    <source>
        <dbReference type="SAM" id="Phobius"/>
    </source>
</evidence>
<dbReference type="InterPro" id="IPR046349">
    <property type="entry name" value="C1-like_sf"/>
</dbReference>
<dbReference type="InterPro" id="IPR001611">
    <property type="entry name" value="Leu-rich_rpt"/>
</dbReference>
<keyword evidence="13" id="KW-0325">Glycoprotein</keyword>
<keyword evidence="11 14" id="KW-1133">Transmembrane helix</keyword>
<accession>A0A8X8X2M1</accession>
<keyword evidence="6" id="KW-0479">Metal-binding</keyword>
<keyword evidence="9" id="KW-0863">Zinc-finger</keyword>
<dbReference type="Pfam" id="PF08263">
    <property type="entry name" value="LRRNT_2"/>
    <property type="match status" value="2"/>
</dbReference>
<dbReference type="SUPFAM" id="SSF52058">
    <property type="entry name" value="L domain-like"/>
    <property type="match status" value="4"/>
</dbReference>
<dbReference type="EMBL" id="PNBA02000012">
    <property type="protein sequence ID" value="KAG6404919.1"/>
    <property type="molecule type" value="Genomic_DNA"/>
</dbReference>
<evidence type="ECO:0000313" key="18">
    <source>
        <dbReference type="EMBL" id="KAG6404919.1"/>
    </source>
</evidence>
<comment type="similarity">
    <text evidence="2">Belongs to the RLP family.</text>
</comment>
<evidence type="ECO:0000313" key="19">
    <source>
        <dbReference type="Proteomes" id="UP000298416"/>
    </source>
</evidence>
<evidence type="ECO:0000256" key="4">
    <source>
        <dbReference type="ARBA" id="ARBA00022614"/>
    </source>
</evidence>
<protein>
    <submittedName>
        <fullName evidence="18">Uncharacterized protein</fullName>
    </submittedName>
</protein>
<evidence type="ECO:0000259" key="16">
    <source>
        <dbReference type="Pfam" id="PF08263"/>
    </source>
</evidence>
<proteinExistence type="inferred from homology"/>
<feature type="domain" description="DC1" evidence="15">
    <location>
        <begin position="12"/>
        <end position="56"/>
    </location>
</feature>
<dbReference type="InterPro" id="IPR046956">
    <property type="entry name" value="RLP23-like"/>
</dbReference>
<dbReference type="Pfam" id="PF00560">
    <property type="entry name" value="LRR_1"/>
    <property type="match status" value="9"/>
</dbReference>
<keyword evidence="8" id="KW-0677">Repeat</keyword>
<evidence type="ECO:0000256" key="7">
    <source>
        <dbReference type="ARBA" id="ARBA00022729"/>
    </source>
</evidence>
<dbReference type="FunFam" id="3.80.10.10:FF:000299">
    <property type="entry name" value="Piriformospora indica-insensitive protein 2"/>
    <property type="match status" value="1"/>
</dbReference>
<evidence type="ECO:0000256" key="8">
    <source>
        <dbReference type="ARBA" id="ARBA00022737"/>
    </source>
</evidence>
<dbReference type="GO" id="GO:0005886">
    <property type="term" value="C:plasma membrane"/>
    <property type="evidence" value="ECO:0007669"/>
    <property type="project" value="UniProtKB-SubCell"/>
</dbReference>